<feature type="region of interest" description="Disordered" evidence="5">
    <location>
        <begin position="183"/>
        <end position="202"/>
    </location>
</feature>
<evidence type="ECO:0000256" key="1">
    <source>
        <dbReference type="ARBA" id="ARBA00023015"/>
    </source>
</evidence>
<dbReference type="PANTHER" id="PTHR47506">
    <property type="entry name" value="TRANSCRIPTIONAL REGULATORY PROTEIN"/>
    <property type="match status" value="1"/>
</dbReference>
<feature type="DNA-binding region" description="H-T-H motif" evidence="4">
    <location>
        <begin position="29"/>
        <end position="48"/>
    </location>
</feature>
<dbReference type="EMBL" id="JAPZVI010000035">
    <property type="protein sequence ID" value="MCZ8405209.1"/>
    <property type="molecule type" value="Genomic_DNA"/>
</dbReference>
<dbReference type="PROSITE" id="PS50977">
    <property type="entry name" value="HTH_TETR_2"/>
    <property type="match status" value="1"/>
</dbReference>
<name>A0A9W5EU76_ALCXX</name>
<comment type="caution">
    <text evidence="7">The sequence shown here is derived from an EMBL/GenBank/DDBJ whole genome shotgun (WGS) entry which is preliminary data.</text>
</comment>
<dbReference type="Pfam" id="PF17937">
    <property type="entry name" value="TetR_C_28"/>
    <property type="match status" value="1"/>
</dbReference>
<keyword evidence="3" id="KW-0804">Transcription</keyword>
<keyword evidence="2 4" id="KW-0238">DNA-binding</keyword>
<sequence>MGRKKTIDRDRVLDVAELLVSQKGAASLTFDSIAQAAGISKGGVQSCFASKEILIESLLMRWIAQYESRISELRADQATPMSAVEAHIANTFGEDELAGARTAALLAALLQSPHHLGGIIGWYEKRIQEIERIPVEARGRALLGFLATEGFFFLKNFGLVNTGSLDAGDIARDIFELLAGPKRDSENGKHRAAASVRRKAEG</sequence>
<dbReference type="SUPFAM" id="SSF46689">
    <property type="entry name" value="Homeodomain-like"/>
    <property type="match status" value="1"/>
</dbReference>
<dbReference type="Gene3D" id="1.10.357.10">
    <property type="entry name" value="Tetracycline Repressor, domain 2"/>
    <property type="match status" value="1"/>
</dbReference>
<evidence type="ECO:0000256" key="3">
    <source>
        <dbReference type="ARBA" id="ARBA00023163"/>
    </source>
</evidence>
<accession>A0A9W5EU76</accession>
<dbReference type="Proteomes" id="UP001141992">
    <property type="component" value="Unassembled WGS sequence"/>
</dbReference>
<dbReference type="RefSeq" id="WP_006473311.1">
    <property type="nucleotide sequence ID" value="NZ_CYTI01000016.1"/>
</dbReference>
<protein>
    <submittedName>
        <fullName evidence="7">TetR/AcrR family transcriptional regulator</fullName>
    </submittedName>
</protein>
<dbReference type="AlphaFoldDB" id="A0A9W5EU76"/>
<feature type="domain" description="HTH tetR-type" evidence="6">
    <location>
        <begin position="6"/>
        <end position="66"/>
    </location>
</feature>
<organism evidence="7 8">
    <name type="scientific">Alcaligenes xylosoxydans xylosoxydans</name>
    <name type="common">Achromobacter xylosoxidans</name>
    <dbReference type="NCBI Taxonomy" id="85698"/>
    <lineage>
        <taxon>Bacteria</taxon>
        <taxon>Pseudomonadati</taxon>
        <taxon>Pseudomonadota</taxon>
        <taxon>Betaproteobacteria</taxon>
        <taxon>Burkholderiales</taxon>
        <taxon>Alcaligenaceae</taxon>
        <taxon>Achromobacter</taxon>
    </lineage>
</organism>
<dbReference type="GO" id="GO:0003677">
    <property type="term" value="F:DNA binding"/>
    <property type="evidence" value="ECO:0007669"/>
    <property type="project" value="UniProtKB-UniRule"/>
</dbReference>
<keyword evidence="1" id="KW-0805">Transcription regulation</keyword>
<dbReference type="PRINTS" id="PR00455">
    <property type="entry name" value="HTHTETR"/>
</dbReference>
<evidence type="ECO:0000256" key="2">
    <source>
        <dbReference type="ARBA" id="ARBA00023125"/>
    </source>
</evidence>
<evidence type="ECO:0000259" key="6">
    <source>
        <dbReference type="PROSITE" id="PS50977"/>
    </source>
</evidence>
<dbReference type="InterPro" id="IPR041479">
    <property type="entry name" value="TetR_CgmR_C"/>
</dbReference>
<evidence type="ECO:0000256" key="5">
    <source>
        <dbReference type="SAM" id="MobiDB-lite"/>
    </source>
</evidence>
<evidence type="ECO:0000313" key="7">
    <source>
        <dbReference type="EMBL" id="MCZ8405209.1"/>
    </source>
</evidence>
<evidence type="ECO:0000256" key="4">
    <source>
        <dbReference type="PROSITE-ProRule" id="PRU00335"/>
    </source>
</evidence>
<proteinExistence type="predicted"/>
<reference evidence="7" key="1">
    <citation type="submission" date="2022-12" db="EMBL/GenBank/DDBJ databases">
        <authorList>
            <person name="Voronina O.L."/>
            <person name="Kunda M.S."/>
            <person name="Ryzhova N."/>
            <person name="Aksenova E.I."/>
        </authorList>
    </citation>
    <scope>NUCLEOTIDE SEQUENCE</scope>
    <source>
        <strain evidence="7">SCCH136:Ach223948</strain>
    </source>
</reference>
<dbReference type="InterPro" id="IPR009057">
    <property type="entry name" value="Homeodomain-like_sf"/>
</dbReference>
<dbReference type="Pfam" id="PF00440">
    <property type="entry name" value="TetR_N"/>
    <property type="match status" value="1"/>
</dbReference>
<dbReference type="PANTHER" id="PTHR47506:SF1">
    <property type="entry name" value="HTH-TYPE TRANSCRIPTIONAL REGULATOR YJDC"/>
    <property type="match status" value="1"/>
</dbReference>
<dbReference type="InterPro" id="IPR001647">
    <property type="entry name" value="HTH_TetR"/>
</dbReference>
<gene>
    <name evidence="7" type="ORF">O9570_27410</name>
</gene>
<evidence type="ECO:0000313" key="8">
    <source>
        <dbReference type="Proteomes" id="UP001141992"/>
    </source>
</evidence>